<protein>
    <recommendedName>
        <fullName evidence="1">Retrotransposon gag domain-containing protein</fullName>
    </recommendedName>
</protein>
<dbReference type="AlphaFoldDB" id="A0A0A9A0C4"/>
<dbReference type="Pfam" id="PF03732">
    <property type="entry name" value="Retrotrans_gag"/>
    <property type="match status" value="1"/>
</dbReference>
<evidence type="ECO:0000313" key="2">
    <source>
        <dbReference type="EMBL" id="JAD43418.1"/>
    </source>
</evidence>
<sequence length="118" mass="13531">MEKVWMASFHMTGTTQQWHMRLANDHEPRSWNDFHRLANIRFGSPTHHNLLGELAALWKTGSVDGYTEKFLALLARAGKLDRLQQVNIYTASLKEPLKTDVELQEPKDPESTMSLARA</sequence>
<accession>A0A0A9A0C4</accession>
<proteinExistence type="predicted"/>
<evidence type="ECO:0000259" key="1">
    <source>
        <dbReference type="Pfam" id="PF03732"/>
    </source>
</evidence>
<dbReference type="EMBL" id="GBRH01254477">
    <property type="protein sequence ID" value="JAD43418.1"/>
    <property type="molecule type" value="Transcribed_RNA"/>
</dbReference>
<dbReference type="InterPro" id="IPR005162">
    <property type="entry name" value="Retrotrans_gag_dom"/>
</dbReference>
<organism evidence="2">
    <name type="scientific">Arundo donax</name>
    <name type="common">Giant reed</name>
    <name type="synonym">Donax arundinaceus</name>
    <dbReference type="NCBI Taxonomy" id="35708"/>
    <lineage>
        <taxon>Eukaryota</taxon>
        <taxon>Viridiplantae</taxon>
        <taxon>Streptophyta</taxon>
        <taxon>Embryophyta</taxon>
        <taxon>Tracheophyta</taxon>
        <taxon>Spermatophyta</taxon>
        <taxon>Magnoliopsida</taxon>
        <taxon>Liliopsida</taxon>
        <taxon>Poales</taxon>
        <taxon>Poaceae</taxon>
        <taxon>PACMAD clade</taxon>
        <taxon>Arundinoideae</taxon>
        <taxon>Arundineae</taxon>
        <taxon>Arundo</taxon>
    </lineage>
</organism>
<name>A0A0A9A0C4_ARUDO</name>
<reference evidence="2" key="1">
    <citation type="submission" date="2014-09" db="EMBL/GenBank/DDBJ databases">
        <authorList>
            <person name="Magalhaes I.L.F."/>
            <person name="Oliveira U."/>
            <person name="Santos F.R."/>
            <person name="Vidigal T.H.D.A."/>
            <person name="Brescovit A.D."/>
            <person name="Santos A.J."/>
        </authorList>
    </citation>
    <scope>NUCLEOTIDE SEQUENCE</scope>
    <source>
        <tissue evidence="2">Shoot tissue taken approximately 20 cm above the soil surface</tissue>
    </source>
</reference>
<reference evidence="2" key="2">
    <citation type="journal article" date="2015" name="Data Brief">
        <title>Shoot transcriptome of the giant reed, Arundo donax.</title>
        <authorList>
            <person name="Barrero R.A."/>
            <person name="Guerrero F.D."/>
            <person name="Moolhuijzen P."/>
            <person name="Goolsby J.A."/>
            <person name="Tidwell J."/>
            <person name="Bellgard S.E."/>
            <person name="Bellgard M.I."/>
        </authorList>
    </citation>
    <scope>NUCLEOTIDE SEQUENCE</scope>
    <source>
        <tissue evidence="2">Shoot tissue taken approximately 20 cm above the soil surface</tissue>
    </source>
</reference>
<feature type="domain" description="Retrotransposon gag" evidence="1">
    <location>
        <begin position="6"/>
        <end position="94"/>
    </location>
</feature>